<dbReference type="AlphaFoldDB" id="A0A8X6TRK2"/>
<accession>A0A8X6TRK2</accession>
<evidence type="ECO:0000313" key="2">
    <source>
        <dbReference type="Proteomes" id="UP000887013"/>
    </source>
</evidence>
<keyword evidence="2" id="KW-1185">Reference proteome</keyword>
<comment type="caution">
    <text evidence="1">The sequence shown here is derived from an EMBL/GenBank/DDBJ whole genome shotgun (WGS) entry which is preliminary data.</text>
</comment>
<dbReference type="Proteomes" id="UP000887013">
    <property type="component" value="Unassembled WGS sequence"/>
</dbReference>
<proteinExistence type="predicted"/>
<dbReference type="OrthoDB" id="5803771at2759"/>
<name>A0A8X6TRK2_NEPPI</name>
<protein>
    <recommendedName>
        <fullName evidence="3">C2H2-type domain-containing protein</fullName>
    </recommendedName>
</protein>
<evidence type="ECO:0000313" key="1">
    <source>
        <dbReference type="EMBL" id="GFT43416.1"/>
    </source>
</evidence>
<organism evidence="1 2">
    <name type="scientific">Nephila pilipes</name>
    <name type="common">Giant wood spider</name>
    <name type="synonym">Nephila maculata</name>
    <dbReference type="NCBI Taxonomy" id="299642"/>
    <lineage>
        <taxon>Eukaryota</taxon>
        <taxon>Metazoa</taxon>
        <taxon>Ecdysozoa</taxon>
        <taxon>Arthropoda</taxon>
        <taxon>Chelicerata</taxon>
        <taxon>Arachnida</taxon>
        <taxon>Araneae</taxon>
        <taxon>Araneomorphae</taxon>
        <taxon>Entelegynae</taxon>
        <taxon>Araneoidea</taxon>
        <taxon>Nephilidae</taxon>
        <taxon>Nephila</taxon>
    </lineage>
</organism>
<dbReference type="Gene3D" id="3.30.160.60">
    <property type="entry name" value="Classic Zinc Finger"/>
    <property type="match status" value="1"/>
</dbReference>
<evidence type="ECO:0008006" key="3">
    <source>
        <dbReference type="Google" id="ProtNLM"/>
    </source>
</evidence>
<reference evidence="1" key="1">
    <citation type="submission" date="2020-08" db="EMBL/GenBank/DDBJ databases">
        <title>Multicomponent nature underlies the extraordinary mechanical properties of spider dragline silk.</title>
        <authorList>
            <person name="Kono N."/>
            <person name="Nakamura H."/>
            <person name="Mori M."/>
            <person name="Yoshida Y."/>
            <person name="Ohtoshi R."/>
            <person name="Malay A.D."/>
            <person name="Moran D.A.P."/>
            <person name="Tomita M."/>
            <person name="Numata K."/>
            <person name="Arakawa K."/>
        </authorList>
    </citation>
    <scope>NUCLEOTIDE SEQUENCE</scope>
</reference>
<dbReference type="EMBL" id="BMAW01110504">
    <property type="protein sequence ID" value="GFT43416.1"/>
    <property type="molecule type" value="Genomic_DNA"/>
</dbReference>
<dbReference type="SUPFAM" id="SSF57667">
    <property type="entry name" value="beta-beta-alpha zinc fingers"/>
    <property type="match status" value="1"/>
</dbReference>
<sequence length="122" mass="14158">MDYGDISNTQLNEPFETINEIDFACPECKKNFFLLKKNLIRHVKSSHSATSFIFPACRITFKRMDNLKRHHLKAHGQPFVKTAEVLLPVNQAECPIQRRKMLLQHLLSSAQFVTKTVRQSMD</sequence>
<gene>
    <name evidence="1" type="ORF">NPIL_675701</name>
</gene>
<dbReference type="InterPro" id="IPR036236">
    <property type="entry name" value="Znf_C2H2_sf"/>
</dbReference>